<dbReference type="PANTHER" id="PTHR42961:SF2">
    <property type="entry name" value="IRON-SULFUR PROTEIN NUBPL"/>
    <property type="match status" value="1"/>
</dbReference>
<dbReference type="CDD" id="cd02037">
    <property type="entry name" value="Mrp_NBP35"/>
    <property type="match status" value="1"/>
</dbReference>
<keyword evidence="5" id="KW-0411">Iron-sulfur</keyword>
<dbReference type="Gene3D" id="3.40.50.300">
    <property type="entry name" value="P-loop containing nucleotide triphosphate hydrolases"/>
    <property type="match status" value="1"/>
</dbReference>
<keyword evidence="3" id="KW-0067">ATP-binding</keyword>
<comment type="similarity">
    <text evidence="6">Belongs to the Mrp/NBP35 ATP-binding proteins family.</text>
</comment>
<dbReference type="InterPro" id="IPR033756">
    <property type="entry name" value="YlxH/NBP35"/>
</dbReference>
<dbReference type="InterPro" id="IPR027417">
    <property type="entry name" value="P-loop_NTPase"/>
</dbReference>
<dbReference type="EMBL" id="JASNQZ010000003">
    <property type="protein sequence ID" value="KAL0959089.1"/>
    <property type="molecule type" value="Genomic_DNA"/>
</dbReference>
<dbReference type="InterPro" id="IPR044304">
    <property type="entry name" value="NUBPL-like"/>
</dbReference>
<evidence type="ECO:0000256" key="5">
    <source>
        <dbReference type="ARBA" id="ARBA00023014"/>
    </source>
</evidence>
<name>A0ABR3JT78_9AGAR</name>
<evidence type="ECO:0000313" key="9">
    <source>
        <dbReference type="Proteomes" id="UP001556367"/>
    </source>
</evidence>
<evidence type="ECO:0000256" key="1">
    <source>
        <dbReference type="ARBA" id="ARBA00022723"/>
    </source>
</evidence>
<accession>A0ABR3JT78</accession>
<keyword evidence="9" id="KW-1185">Reference proteome</keyword>
<evidence type="ECO:0000256" key="7">
    <source>
        <dbReference type="SAM" id="MobiDB-lite"/>
    </source>
</evidence>
<dbReference type="Proteomes" id="UP001556367">
    <property type="component" value="Unassembled WGS sequence"/>
</dbReference>
<keyword evidence="2" id="KW-0547">Nucleotide-binding</keyword>
<evidence type="ECO:0000256" key="4">
    <source>
        <dbReference type="ARBA" id="ARBA00023004"/>
    </source>
</evidence>
<dbReference type="HAMAP" id="MF_02040">
    <property type="entry name" value="Mrp_NBP35"/>
    <property type="match status" value="1"/>
</dbReference>
<organism evidence="8 9">
    <name type="scientific">Hohenbuehelia grisea</name>
    <dbReference type="NCBI Taxonomy" id="104357"/>
    <lineage>
        <taxon>Eukaryota</taxon>
        <taxon>Fungi</taxon>
        <taxon>Dikarya</taxon>
        <taxon>Basidiomycota</taxon>
        <taxon>Agaricomycotina</taxon>
        <taxon>Agaricomycetes</taxon>
        <taxon>Agaricomycetidae</taxon>
        <taxon>Agaricales</taxon>
        <taxon>Pleurotineae</taxon>
        <taxon>Pleurotaceae</taxon>
        <taxon>Hohenbuehelia</taxon>
    </lineage>
</organism>
<evidence type="ECO:0000256" key="2">
    <source>
        <dbReference type="ARBA" id="ARBA00022741"/>
    </source>
</evidence>
<evidence type="ECO:0000256" key="6">
    <source>
        <dbReference type="ARBA" id="ARBA00024036"/>
    </source>
</evidence>
<evidence type="ECO:0000313" key="8">
    <source>
        <dbReference type="EMBL" id="KAL0959089.1"/>
    </source>
</evidence>
<dbReference type="InterPro" id="IPR019591">
    <property type="entry name" value="Mrp/NBP35_ATP-bd"/>
</dbReference>
<sequence length="355" mass="38191">MFHLSRPLVRRTRLCKCISSSVKAAHENPLGLPRSGQRVPPQMPRRTPIGKRSIPHVKRVLVVASGKGGVGKSTVAVNLAFHLAMLRNPTEESFTSRRLRVGVLDLDVFGPSIPTLMGLRHAPEPDLTPAGALVPLTNHGMPCMSMGFLLPKTPAVDGKTYEESSNEDTPIVWRGLMVQKAVQQLLFDVDWRTGTSASSEAADSKSGLDVLVVDMPPGTGDVPLTLGQLVNVDGAVIVSTPQDVALSDVRRGISMFRKVNVPITGLLLNQANFYCPSCTTPHPLFGSPDSFRKTADRMGIRVLGELPLVSAVSQAGDAGRIYGLQSASQAESTLGEKMWVSGMDTLAQDVWQSLR</sequence>
<proteinExistence type="inferred from homology"/>
<keyword evidence="4" id="KW-0408">Iron</keyword>
<protein>
    <recommendedName>
        <fullName evidence="10">P-loop containing nucleoside triphosphate hydrolase protein</fullName>
    </recommendedName>
</protein>
<feature type="region of interest" description="Disordered" evidence="7">
    <location>
        <begin position="27"/>
        <end position="50"/>
    </location>
</feature>
<reference evidence="9" key="1">
    <citation type="submission" date="2024-06" db="EMBL/GenBank/DDBJ databases">
        <title>Multi-omics analyses provide insights into the biosynthesis of the anticancer antibiotic pleurotin in Hohenbuehelia grisea.</title>
        <authorList>
            <person name="Weaver J.A."/>
            <person name="Alberti F."/>
        </authorList>
    </citation>
    <scope>NUCLEOTIDE SEQUENCE [LARGE SCALE GENOMIC DNA]</scope>
    <source>
        <strain evidence="9">T-177</strain>
    </source>
</reference>
<comment type="caution">
    <text evidence="8">The sequence shown here is derived from an EMBL/GenBank/DDBJ whole genome shotgun (WGS) entry which is preliminary data.</text>
</comment>
<dbReference type="PANTHER" id="PTHR42961">
    <property type="entry name" value="IRON-SULFUR PROTEIN NUBPL"/>
    <property type="match status" value="1"/>
</dbReference>
<evidence type="ECO:0008006" key="10">
    <source>
        <dbReference type="Google" id="ProtNLM"/>
    </source>
</evidence>
<dbReference type="Pfam" id="PF10609">
    <property type="entry name" value="ParA"/>
    <property type="match status" value="1"/>
</dbReference>
<dbReference type="SUPFAM" id="SSF52540">
    <property type="entry name" value="P-loop containing nucleoside triphosphate hydrolases"/>
    <property type="match status" value="1"/>
</dbReference>
<keyword evidence="1" id="KW-0479">Metal-binding</keyword>
<evidence type="ECO:0000256" key="3">
    <source>
        <dbReference type="ARBA" id="ARBA00022840"/>
    </source>
</evidence>
<gene>
    <name evidence="8" type="ORF">HGRIS_014387</name>
</gene>